<feature type="transmembrane region" description="Helical" evidence="6">
    <location>
        <begin position="63"/>
        <end position="87"/>
    </location>
</feature>
<dbReference type="eggNOG" id="COG1174">
    <property type="taxonomic scope" value="Bacteria"/>
</dbReference>
<evidence type="ECO:0000256" key="5">
    <source>
        <dbReference type="ARBA" id="ARBA00023136"/>
    </source>
</evidence>
<keyword evidence="4 6" id="KW-1133">Transmembrane helix</keyword>
<feature type="transmembrane region" description="Helical" evidence="6">
    <location>
        <begin position="176"/>
        <end position="197"/>
    </location>
</feature>
<dbReference type="PROSITE" id="PS50928">
    <property type="entry name" value="ABC_TM1"/>
    <property type="match status" value="1"/>
</dbReference>
<gene>
    <name evidence="8" type="ORF">GCWU000342_00988</name>
</gene>
<evidence type="ECO:0000256" key="6">
    <source>
        <dbReference type="RuleBase" id="RU363032"/>
    </source>
</evidence>
<organism evidence="8 9">
    <name type="scientific">Shuttleworthella satelles DSM 14600</name>
    <dbReference type="NCBI Taxonomy" id="626523"/>
    <lineage>
        <taxon>Bacteria</taxon>
        <taxon>Bacillati</taxon>
        <taxon>Bacillota</taxon>
        <taxon>Clostridia</taxon>
        <taxon>Lachnospirales</taxon>
        <taxon>Lachnospiraceae</taxon>
        <taxon>Shuttleworthella</taxon>
    </lineage>
</organism>
<dbReference type="RefSeq" id="WP_006905999.1">
    <property type="nucleotide sequence ID" value="NZ_GG665866.1"/>
</dbReference>
<evidence type="ECO:0000256" key="1">
    <source>
        <dbReference type="ARBA" id="ARBA00004141"/>
    </source>
</evidence>
<protein>
    <submittedName>
        <fullName evidence="8">ABC transporter, permease protein</fullName>
    </submittedName>
</protein>
<comment type="similarity">
    <text evidence="6">Belongs to the binding-protein-dependent transport system permease family.</text>
</comment>
<evidence type="ECO:0000256" key="3">
    <source>
        <dbReference type="ARBA" id="ARBA00022692"/>
    </source>
</evidence>
<comment type="subcellular location">
    <subcellularLocation>
        <location evidence="6">Cell membrane</location>
        <topology evidence="6">Multi-pass membrane protein</topology>
    </subcellularLocation>
    <subcellularLocation>
        <location evidence="1">Membrane</location>
        <topology evidence="1">Multi-pass membrane protein</topology>
    </subcellularLocation>
</comment>
<comment type="caution">
    <text evidence="8">The sequence shown here is derived from an EMBL/GenBank/DDBJ whole genome shotgun (WGS) entry which is preliminary data.</text>
</comment>
<proteinExistence type="inferred from homology"/>
<dbReference type="GO" id="GO:0005886">
    <property type="term" value="C:plasma membrane"/>
    <property type="evidence" value="ECO:0007669"/>
    <property type="project" value="UniProtKB-SubCell"/>
</dbReference>
<name>C4GAN7_9FIRM</name>
<dbReference type="Proteomes" id="UP000003494">
    <property type="component" value="Unassembled WGS sequence"/>
</dbReference>
<dbReference type="HOGENOM" id="CLU_046113_7_2_9"/>
<keyword evidence="2 6" id="KW-0813">Transport</keyword>
<dbReference type="Pfam" id="PF00528">
    <property type="entry name" value="BPD_transp_1"/>
    <property type="match status" value="1"/>
</dbReference>
<evidence type="ECO:0000256" key="4">
    <source>
        <dbReference type="ARBA" id="ARBA00022989"/>
    </source>
</evidence>
<reference evidence="8" key="1">
    <citation type="submission" date="2009-04" db="EMBL/GenBank/DDBJ databases">
        <authorList>
            <person name="Weinstock G."/>
            <person name="Sodergren E."/>
            <person name="Clifton S."/>
            <person name="Fulton L."/>
            <person name="Fulton B."/>
            <person name="Courtney L."/>
            <person name="Fronick C."/>
            <person name="Harrison M."/>
            <person name="Strong C."/>
            <person name="Farmer C."/>
            <person name="Delahaunty K."/>
            <person name="Markovic C."/>
            <person name="Hall O."/>
            <person name="Minx P."/>
            <person name="Tomlinson C."/>
            <person name="Mitreva M."/>
            <person name="Nelson J."/>
            <person name="Hou S."/>
            <person name="Wollam A."/>
            <person name="Pepin K.H."/>
            <person name="Johnson M."/>
            <person name="Bhonagiri V."/>
            <person name="Nash W.E."/>
            <person name="Warren W."/>
            <person name="Chinwalla A."/>
            <person name="Mardis E.R."/>
            <person name="Wilson R.K."/>
        </authorList>
    </citation>
    <scope>NUCLEOTIDE SEQUENCE [LARGE SCALE GENOMIC DNA]</scope>
    <source>
        <strain evidence="8">DSM 14600</strain>
    </source>
</reference>
<dbReference type="InterPro" id="IPR035906">
    <property type="entry name" value="MetI-like_sf"/>
</dbReference>
<feature type="transmembrane region" description="Helical" evidence="6">
    <location>
        <begin position="129"/>
        <end position="156"/>
    </location>
</feature>
<dbReference type="STRING" id="626523.GCWU000342_00988"/>
<dbReference type="InterPro" id="IPR000515">
    <property type="entry name" value="MetI-like"/>
</dbReference>
<dbReference type="Gene3D" id="1.10.3720.10">
    <property type="entry name" value="MetI-like"/>
    <property type="match status" value="1"/>
</dbReference>
<evidence type="ECO:0000259" key="7">
    <source>
        <dbReference type="PROSITE" id="PS50928"/>
    </source>
</evidence>
<feature type="domain" description="ABC transmembrane type-1" evidence="7">
    <location>
        <begin position="15"/>
        <end position="194"/>
    </location>
</feature>
<dbReference type="PANTHER" id="PTHR30177">
    <property type="entry name" value="GLYCINE BETAINE/L-PROLINE TRANSPORT SYSTEM PERMEASE PROTEIN PROW"/>
    <property type="match status" value="1"/>
</dbReference>
<keyword evidence="5 6" id="KW-0472">Membrane</keyword>
<dbReference type="PANTHER" id="PTHR30177:SF4">
    <property type="entry name" value="OSMOPROTECTANT IMPORT PERMEASE PROTEIN OSMW"/>
    <property type="match status" value="1"/>
</dbReference>
<dbReference type="GO" id="GO:0031460">
    <property type="term" value="P:glycine betaine transport"/>
    <property type="evidence" value="ECO:0007669"/>
    <property type="project" value="TreeGrafter"/>
</dbReference>
<dbReference type="SUPFAM" id="SSF161098">
    <property type="entry name" value="MetI-like"/>
    <property type="match status" value="1"/>
</dbReference>
<accession>C4GAN7</accession>
<feature type="transmembrane region" description="Helical" evidence="6">
    <location>
        <begin position="21"/>
        <end position="43"/>
    </location>
</feature>
<dbReference type="CDD" id="cd06261">
    <property type="entry name" value="TM_PBP2"/>
    <property type="match status" value="1"/>
</dbReference>
<evidence type="ECO:0000313" key="8">
    <source>
        <dbReference type="EMBL" id="EEP28180.1"/>
    </source>
</evidence>
<keyword evidence="3 6" id="KW-0812">Transmembrane</keyword>
<dbReference type="EMBL" id="ACIP02000002">
    <property type="protein sequence ID" value="EEP28180.1"/>
    <property type="molecule type" value="Genomic_DNA"/>
</dbReference>
<sequence>MRYFFDHIDLFANAFLQHLQIVALTLLISIALASLICLVLLKFPRASNICIQVFSAIYSIPSLALFAILIPLTGLGRGTAILVLVLYNQYLLVRNIMTGLTQVDPAILEAASGMGMTHMQMICRVQIPLAAPMIVAGIKLAIVSTTGIATIAATINAGGLGSLLFSGMRTMNVPKIAFATILCMFIAELANVILGAVEKRLKREPAL</sequence>
<dbReference type="GO" id="GO:0055085">
    <property type="term" value="P:transmembrane transport"/>
    <property type="evidence" value="ECO:0007669"/>
    <property type="project" value="InterPro"/>
</dbReference>
<dbReference type="AlphaFoldDB" id="C4GAN7"/>
<keyword evidence="9" id="KW-1185">Reference proteome</keyword>
<dbReference type="InterPro" id="IPR051204">
    <property type="entry name" value="ABC_transp_perm/SBD"/>
</dbReference>
<evidence type="ECO:0000313" key="9">
    <source>
        <dbReference type="Proteomes" id="UP000003494"/>
    </source>
</evidence>
<evidence type="ECO:0000256" key="2">
    <source>
        <dbReference type="ARBA" id="ARBA00022448"/>
    </source>
</evidence>